<name>A0A2U2ACV7_9GAMM</name>
<evidence type="ECO:0000256" key="5">
    <source>
        <dbReference type="ARBA" id="ARBA00022481"/>
    </source>
</evidence>
<dbReference type="GO" id="GO:0015628">
    <property type="term" value="P:protein secretion by the type II secretion system"/>
    <property type="evidence" value="ECO:0007669"/>
    <property type="project" value="InterPro"/>
</dbReference>
<dbReference type="Pfam" id="PF08334">
    <property type="entry name" value="T2SSG"/>
    <property type="match status" value="1"/>
</dbReference>
<dbReference type="PRINTS" id="PR00813">
    <property type="entry name" value="BCTERIALGSPG"/>
</dbReference>
<dbReference type="GO" id="GO:0015627">
    <property type="term" value="C:type II protein secretion system complex"/>
    <property type="evidence" value="ECO:0007669"/>
    <property type="project" value="InterPro"/>
</dbReference>
<evidence type="ECO:0000256" key="4">
    <source>
        <dbReference type="ARBA" id="ARBA00022475"/>
    </source>
</evidence>
<evidence type="ECO:0000259" key="11">
    <source>
        <dbReference type="Pfam" id="PF08334"/>
    </source>
</evidence>
<comment type="subcellular location">
    <subcellularLocation>
        <location evidence="1">Cell inner membrane</location>
        <topology evidence="1">Single-pass membrane protein</topology>
    </subcellularLocation>
</comment>
<evidence type="ECO:0000256" key="7">
    <source>
        <dbReference type="ARBA" id="ARBA00022692"/>
    </source>
</evidence>
<keyword evidence="4" id="KW-1003">Cell membrane</keyword>
<protein>
    <recommendedName>
        <fullName evidence="3">Type II secretion system core protein G</fullName>
    </recommendedName>
</protein>
<dbReference type="InterPro" id="IPR013545">
    <property type="entry name" value="T2SS_protein-GspG_C"/>
</dbReference>
<dbReference type="Proteomes" id="UP000245020">
    <property type="component" value="Unassembled WGS sequence"/>
</dbReference>
<comment type="similarity">
    <text evidence="2">Belongs to the GSP G family.</text>
</comment>
<feature type="domain" description="Type II secretion system protein GspG C-terminal" evidence="11">
    <location>
        <begin position="37"/>
        <end position="138"/>
    </location>
</feature>
<dbReference type="Pfam" id="PF07963">
    <property type="entry name" value="N_methyl"/>
    <property type="match status" value="1"/>
</dbReference>
<keyword evidence="7 10" id="KW-0812">Transmembrane</keyword>
<evidence type="ECO:0000256" key="6">
    <source>
        <dbReference type="ARBA" id="ARBA00022519"/>
    </source>
</evidence>
<proteinExistence type="inferred from homology"/>
<keyword evidence="6" id="KW-0997">Cell inner membrane</keyword>
<evidence type="ECO:0000256" key="1">
    <source>
        <dbReference type="ARBA" id="ARBA00004377"/>
    </source>
</evidence>
<evidence type="ECO:0000256" key="8">
    <source>
        <dbReference type="ARBA" id="ARBA00022989"/>
    </source>
</evidence>
<evidence type="ECO:0000256" key="10">
    <source>
        <dbReference type="SAM" id="Phobius"/>
    </source>
</evidence>
<reference evidence="13" key="1">
    <citation type="submission" date="2018-05" db="EMBL/GenBank/DDBJ databases">
        <title>Ignatzschineria dubaiensis sp. nov., isolated from necrotic foot tissues of dromedaries (Camelus dromedarius) and associated maggots in Dubai, United Arab Emirates.</title>
        <authorList>
            <person name="Tsang C.C."/>
            <person name="Tang J.Y.M."/>
            <person name="Fong J.Y.H."/>
            <person name="Kinne J."/>
            <person name="Lee H.H."/>
            <person name="Joseph M."/>
            <person name="Jose S."/>
            <person name="Schuster R.K."/>
            <person name="Tang Y."/>
            <person name="Sivakumar S."/>
            <person name="Chen J.H.K."/>
            <person name="Teng J.L.L."/>
            <person name="Lau S.K.P."/>
            <person name="Wernery U."/>
            <person name="Woo P.C.Y."/>
        </authorList>
    </citation>
    <scope>NUCLEOTIDE SEQUENCE [LARGE SCALE GENOMIC DNA]</scope>
    <source>
        <strain evidence="13">KCTC 22644</strain>
    </source>
</reference>
<dbReference type="OrthoDB" id="9795612at2"/>
<dbReference type="InterPro" id="IPR012902">
    <property type="entry name" value="N_methyl_site"/>
</dbReference>
<evidence type="ECO:0000313" key="13">
    <source>
        <dbReference type="Proteomes" id="UP000245020"/>
    </source>
</evidence>
<dbReference type="InterPro" id="IPR000983">
    <property type="entry name" value="Bac_GSPG_pilin"/>
</dbReference>
<sequence length="149" mass="17145">MMLTHSFKTFYKQGLSLVELMIISVIIAILIAMFSQNVLGINDESKITTVHQNIRSIEGALSIFREDFARYPTNEEGLKILVEDSGSALWQGPYIQPELLIDPWGIPYYYEITPQQYFLITLGQDRRESGKGLEEDIVYTRQLYSSQSR</sequence>
<evidence type="ECO:0000256" key="2">
    <source>
        <dbReference type="ARBA" id="ARBA00009984"/>
    </source>
</evidence>
<dbReference type="PROSITE" id="PS00409">
    <property type="entry name" value="PROKAR_NTER_METHYL"/>
    <property type="match status" value="1"/>
</dbReference>
<evidence type="ECO:0000256" key="3">
    <source>
        <dbReference type="ARBA" id="ARBA00020042"/>
    </source>
</evidence>
<dbReference type="Gene3D" id="3.30.700.10">
    <property type="entry name" value="Glycoprotein, Type 4 Pilin"/>
    <property type="match status" value="1"/>
</dbReference>
<evidence type="ECO:0000313" key="12">
    <source>
        <dbReference type="EMBL" id="PWD80495.1"/>
    </source>
</evidence>
<dbReference type="AlphaFoldDB" id="A0A2U2ACV7"/>
<dbReference type="GO" id="GO:0005886">
    <property type="term" value="C:plasma membrane"/>
    <property type="evidence" value="ECO:0007669"/>
    <property type="project" value="UniProtKB-SubCell"/>
</dbReference>
<dbReference type="RefSeq" id="WP_109189930.1">
    <property type="nucleotide sequence ID" value="NZ_BMYA01000004.1"/>
</dbReference>
<dbReference type="SUPFAM" id="SSF54523">
    <property type="entry name" value="Pili subunits"/>
    <property type="match status" value="1"/>
</dbReference>
<keyword evidence="5" id="KW-0488">Methylation</keyword>
<keyword evidence="13" id="KW-1185">Reference proteome</keyword>
<evidence type="ECO:0000256" key="9">
    <source>
        <dbReference type="ARBA" id="ARBA00023136"/>
    </source>
</evidence>
<organism evidence="12 13">
    <name type="scientific">Ignatzschineria ureiclastica</name>
    <dbReference type="NCBI Taxonomy" id="472582"/>
    <lineage>
        <taxon>Bacteria</taxon>
        <taxon>Pseudomonadati</taxon>
        <taxon>Pseudomonadota</taxon>
        <taxon>Gammaproteobacteria</taxon>
        <taxon>Cardiobacteriales</taxon>
        <taxon>Ignatzschineriaceae</taxon>
        <taxon>Ignatzschineria</taxon>
    </lineage>
</organism>
<dbReference type="EMBL" id="QEWQ01000006">
    <property type="protein sequence ID" value="PWD80495.1"/>
    <property type="molecule type" value="Genomic_DNA"/>
</dbReference>
<gene>
    <name evidence="12" type="primary">gspG</name>
    <name evidence="12" type="ORF">DC083_09325</name>
</gene>
<accession>A0A2U2ACV7</accession>
<dbReference type="InterPro" id="IPR010054">
    <property type="entry name" value="Type2_sec_GspG"/>
</dbReference>
<keyword evidence="9 10" id="KW-0472">Membrane</keyword>
<comment type="caution">
    <text evidence="12">The sequence shown here is derived from an EMBL/GenBank/DDBJ whole genome shotgun (WGS) entry which is preliminary data.</text>
</comment>
<dbReference type="NCBIfam" id="TIGR01710">
    <property type="entry name" value="typeII_sec_gspG"/>
    <property type="match status" value="1"/>
</dbReference>
<feature type="transmembrane region" description="Helical" evidence="10">
    <location>
        <begin position="20"/>
        <end position="39"/>
    </location>
</feature>
<dbReference type="InterPro" id="IPR045584">
    <property type="entry name" value="Pilin-like"/>
</dbReference>
<keyword evidence="8 10" id="KW-1133">Transmembrane helix</keyword>